<accession>A0A7D3W5J0</accession>
<dbReference type="AlphaFoldDB" id="A0A7D3W5J0"/>
<reference evidence="1 2" key="1">
    <citation type="submission" date="2020-05" db="EMBL/GenBank/DDBJ databases">
        <title>Actinomadura verrucosospora NRRL-B18236 (PFL_A860) Genome sequencing and assembly.</title>
        <authorList>
            <person name="Samborskyy M."/>
        </authorList>
    </citation>
    <scope>NUCLEOTIDE SEQUENCE [LARGE SCALE GENOMIC DNA]</scope>
    <source>
        <strain evidence="1 2">NRRL:B18236</strain>
    </source>
</reference>
<dbReference type="EMBL" id="CP053892">
    <property type="protein sequence ID" value="QKG26952.1"/>
    <property type="molecule type" value="Genomic_DNA"/>
</dbReference>
<dbReference type="Proteomes" id="UP000501240">
    <property type="component" value="Chromosome"/>
</dbReference>
<keyword evidence="2" id="KW-1185">Reference proteome</keyword>
<evidence type="ECO:0000313" key="1">
    <source>
        <dbReference type="EMBL" id="QKG26952.1"/>
    </source>
</evidence>
<name>A0A7D3W5J0_ACTVE</name>
<proteinExistence type="predicted"/>
<sequence>MLGRRRPGPLPRRVAALLAPPPPHRRWLVVATAALVVLSVWAANDGVLDLHQLIEHAQTR</sequence>
<protein>
    <submittedName>
        <fullName evidence="1">Peptidase M48 Ste24p</fullName>
    </submittedName>
</protein>
<gene>
    <name evidence="1" type="ORF">ACTIVE_8605</name>
</gene>
<evidence type="ECO:0000313" key="2">
    <source>
        <dbReference type="Proteomes" id="UP000501240"/>
    </source>
</evidence>
<organism evidence="1 2">
    <name type="scientific">Actinomadura verrucosospora</name>
    <dbReference type="NCBI Taxonomy" id="46165"/>
    <lineage>
        <taxon>Bacteria</taxon>
        <taxon>Bacillati</taxon>
        <taxon>Actinomycetota</taxon>
        <taxon>Actinomycetes</taxon>
        <taxon>Streptosporangiales</taxon>
        <taxon>Thermomonosporaceae</taxon>
        <taxon>Actinomadura</taxon>
    </lineage>
</organism>